<evidence type="ECO:0000313" key="1">
    <source>
        <dbReference type="EMBL" id="OSX68988.1"/>
    </source>
</evidence>
<dbReference type="EMBL" id="KV919887">
    <property type="protein sequence ID" value="OSX68988.1"/>
    <property type="molecule type" value="Genomic_DNA"/>
</dbReference>
<organism evidence="1 2">
    <name type="scientific">Porphyra umbilicalis</name>
    <name type="common">Purple laver</name>
    <name type="synonym">Red alga</name>
    <dbReference type="NCBI Taxonomy" id="2786"/>
    <lineage>
        <taxon>Eukaryota</taxon>
        <taxon>Rhodophyta</taxon>
        <taxon>Bangiophyceae</taxon>
        <taxon>Bangiales</taxon>
        <taxon>Bangiaceae</taxon>
        <taxon>Porphyra</taxon>
    </lineage>
</organism>
<accession>A0A1X6NK65</accession>
<dbReference type="Proteomes" id="UP000218209">
    <property type="component" value="Unassembled WGS sequence"/>
</dbReference>
<proteinExistence type="predicted"/>
<reference evidence="1 2" key="1">
    <citation type="submission" date="2017-03" db="EMBL/GenBank/DDBJ databases">
        <title>WGS assembly of Porphyra umbilicalis.</title>
        <authorList>
            <person name="Brawley S.H."/>
            <person name="Blouin N.A."/>
            <person name="Ficko-Blean E."/>
            <person name="Wheeler G.L."/>
            <person name="Lohr M."/>
            <person name="Goodson H.V."/>
            <person name="Jenkins J.W."/>
            <person name="Blaby-Haas C.E."/>
            <person name="Helliwell K.E."/>
            <person name="Chan C."/>
            <person name="Marriage T."/>
            <person name="Bhattacharya D."/>
            <person name="Klein A.S."/>
            <person name="Badis Y."/>
            <person name="Brodie J."/>
            <person name="Cao Y."/>
            <person name="Collen J."/>
            <person name="Dittami S.M."/>
            <person name="Gachon C.M."/>
            <person name="Green B.R."/>
            <person name="Karpowicz S."/>
            <person name="Kim J.W."/>
            <person name="Kudahl U."/>
            <person name="Lin S."/>
            <person name="Michel G."/>
            <person name="Mittag M."/>
            <person name="Olson B.J."/>
            <person name="Pangilinan J."/>
            <person name="Peng Y."/>
            <person name="Qiu H."/>
            <person name="Shu S."/>
            <person name="Singer J.T."/>
            <person name="Smith A.G."/>
            <person name="Sprecher B.N."/>
            <person name="Wagner V."/>
            <person name="Wang W."/>
            <person name="Wang Z.-Y."/>
            <person name="Yan J."/>
            <person name="Yarish C."/>
            <person name="Zoeuner-Riek S."/>
            <person name="Zhuang Y."/>
            <person name="Zou Y."/>
            <person name="Lindquist E.A."/>
            <person name="Grimwood J."/>
            <person name="Barry K."/>
            <person name="Rokhsar D.S."/>
            <person name="Schmutz J."/>
            <person name="Stiller J.W."/>
            <person name="Grossman A.R."/>
            <person name="Prochnik S.E."/>
        </authorList>
    </citation>
    <scope>NUCLEOTIDE SEQUENCE [LARGE SCALE GENOMIC DNA]</scope>
    <source>
        <strain evidence="1">4086291</strain>
    </source>
</reference>
<sequence>MGGERGLAGLRARQASINNVVFTWLMLSARASLPVSGGGGTLRLAYVAVGKFASMVKSMTVSSPPLPLSKGCL</sequence>
<keyword evidence="2" id="KW-1185">Reference proteome</keyword>
<evidence type="ECO:0000313" key="2">
    <source>
        <dbReference type="Proteomes" id="UP000218209"/>
    </source>
</evidence>
<gene>
    <name evidence="1" type="ORF">BU14_1995s0001</name>
</gene>
<protein>
    <submittedName>
        <fullName evidence="1">Uncharacterized protein</fullName>
    </submittedName>
</protein>
<dbReference type="AlphaFoldDB" id="A0A1X6NK65"/>
<name>A0A1X6NK65_PORUM</name>